<dbReference type="OrthoDB" id="9802792at2"/>
<sequence>MATCKDRDGDIWEIYQSNGRWRWRRTAANGRIVGASTESYVNRSDCVDNARRNGMACTPA</sequence>
<organism evidence="2 3">
    <name type="scientific">Rhizobium subbaraonis</name>
    <dbReference type="NCBI Taxonomy" id="908946"/>
    <lineage>
        <taxon>Bacteria</taxon>
        <taxon>Pseudomonadati</taxon>
        <taxon>Pseudomonadota</taxon>
        <taxon>Alphaproteobacteria</taxon>
        <taxon>Hyphomicrobiales</taxon>
        <taxon>Rhizobiaceae</taxon>
        <taxon>Rhizobium/Agrobacterium group</taxon>
        <taxon>Rhizobium</taxon>
    </lineage>
</organism>
<dbReference type="EMBL" id="OBQD01000017">
    <property type="protein sequence ID" value="SOC45664.1"/>
    <property type="molecule type" value="Genomic_DNA"/>
</dbReference>
<dbReference type="Proteomes" id="UP000219167">
    <property type="component" value="Unassembled WGS sequence"/>
</dbReference>
<gene>
    <name evidence="2" type="ORF">SAMN05892877_11749</name>
</gene>
<dbReference type="InterPro" id="IPR010879">
    <property type="entry name" value="DUF1508"/>
</dbReference>
<accession>A0A285UUV1</accession>
<evidence type="ECO:0000313" key="3">
    <source>
        <dbReference type="Proteomes" id="UP000219167"/>
    </source>
</evidence>
<keyword evidence="3" id="KW-1185">Reference proteome</keyword>
<evidence type="ECO:0000259" key="1">
    <source>
        <dbReference type="Pfam" id="PF07411"/>
    </source>
</evidence>
<proteinExistence type="predicted"/>
<dbReference type="SUPFAM" id="SSF160113">
    <property type="entry name" value="YegP-like"/>
    <property type="match status" value="1"/>
</dbReference>
<dbReference type="RefSeq" id="WP_097142109.1">
    <property type="nucleotide sequence ID" value="NZ_OBQD01000017.1"/>
</dbReference>
<dbReference type="AlphaFoldDB" id="A0A285UUV1"/>
<dbReference type="Pfam" id="PF07411">
    <property type="entry name" value="DUF1508"/>
    <property type="match status" value="1"/>
</dbReference>
<reference evidence="2 3" key="1">
    <citation type="submission" date="2017-08" db="EMBL/GenBank/DDBJ databases">
        <authorList>
            <person name="de Groot N.N."/>
        </authorList>
    </citation>
    <scope>NUCLEOTIDE SEQUENCE [LARGE SCALE GENOMIC DNA]</scope>
    <source>
        <strain evidence="2 3">JC85</strain>
    </source>
</reference>
<evidence type="ECO:0000313" key="2">
    <source>
        <dbReference type="EMBL" id="SOC45664.1"/>
    </source>
</evidence>
<name>A0A285UUV1_9HYPH</name>
<dbReference type="InterPro" id="IPR036913">
    <property type="entry name" value="YegP-like_sf"/>
</dbReference>
<feature type="domain" description="DUF1508" evidence="1">
    <location>
        <begin position="17"/>
        <end position="47"/>
    </location>
</feature>
<protein>
    <submittedName>
        <fullName evidence="2">Uncharacterized protein YegP (UPF0339 family)</fullName>
    </submittedName>
</protein>
<dbReference type="Gene3D" id="3.30.160.160">
    <property type="entry name" value="YegP-like"/>
    <property type="match status" value="1"/>
</dbReference>